<reference evidence="2 3" key="1">
    <citation type="submission" date="2019-03" db="EMBL/GenBank/DDBJ databases">
        <title>Sequencing the genomes of 1000 actinobacteria strains.</title>
        <authorList>
            <person name="Klenk H.-P."/>
        </authorList>
    </citation>
    <scope>NUCLEOTIDE SEQUENCE [LARGE SCALE GENOMIC DNA]</scope>
    <source>
        <strain evidence="2 3">DSM 43805</strain>
    </source>
</reference>
<feature type="compositionally biased region" description="Basic and acidic residues" evidence="1">
    <location>
        <begin position="128"/>
        <end position="143"/>
    </location>
</feature>
<feature type="compositionally biased region" description="Low complexity" evidence="1">
    <location>
        <begin position="196"/>
        <end position="210"/>
    </location>
</feature>
<proteinExistence type="predicted"/>
<dbReference type="Proteomes" id="UP000294901">
    <property type="component" value="Unassembled WGS sequence"/>
</dbReference>
<dbReference type="EMBL" id="SNWR01000002">
    <property type="protein sequence ID" value="TDO31723.1"/>
    <property type="molecule type" value="Genomic_DNA"/>
</dbReference>
<feature type="region of interest" description="Disordered" evidence="1">
    <location>
        <begin position="120"/>
        <end position="228"/>
    </location>
</feature>
<protein>
    <submittedName>
        <fullName evidence="2">Uncharacterized protein</fullName>
    </submittedName>
</protein>
<organism evidence="2 3">
    <name type="scientific">Paractinoplanes brasiliensis</name>
    <dbReference type="NCBI Taxonomy" id="52695"/>
    <lineage>
        <taxon>Bacteria</taxon>
        <taxon>Bacillati</taxon>
        <taxon>Actinomycetota</taxon>
        <taxon>Actinomycetes</taxon>
        <taxon>Micromonosporales</taxon>
        <taxon>Micromonosporaceae</taxon>
        <taxon>Paractinoplanes</taxon>
    </lineage>
</organism>
<evidence type="ECO:0000313" key="3">
    <source>
        <dbReference type="Proteomes" id="UP000294901"/>
    </source>
</evidence>
<evidence type="ECO:0000256" key="1">
    <source>
        <dbReference type="SAM" id="MobiDB-lite"/>
    </source>
</evidence>
<feature type="region of interest" description="Disordered" evidence="1">
    <location>
        <begin position="233"/>
        <end position="252"/>
    </location>
</feature>
<dbReference type="AlphaFoldDB" id="A0A4R6J818"/>
<evidence type="ECO:0000313" key="2">
    <source>
        <dbReference type="EMBL" id="TDO31723.1"/>
    </source>
</evidence>
<comment type="caution">
    <text evidence="2">The sequence shown here is derived from an EMBL/GenBank/DDBJ whole genome shotgun (WGS) entry which is preliminary data.</text>
</comment>
<sequence>MRRQNLFEHAERTRHRQLFTTQAESRGTSKRVTFSGLAHDIMSSTRPSPGNGIEIHRDRRKTATPLVADALIRVPGLVTVDDAIHPRFVLGNQPRLVPARGAWQAQRPGGGTPARTFAVARRHRSRVRAPEPAEEARTPDRCRRGNGRSALVSPCPERGTVPRKNHRAAGSRRLTRTRPAQVDAAQTSSHRCGLHSRAASRSVSSASRAAGHVPVAVPHDRDSPPAGSLRALRRAPAAGSRSAQVGSDMNDPAKLGCRCELPALNI</sequence>
<keyword evidence="3" id="KW-1185">Reference proteome</keyword>
<gene>
    <name evidence="2" type="ORF">C8E87_7152</name>
</gene>
<feature type="compositionally biased region" description="Basic residues" evidence="1">
    <location>
        <begin position="161"/>
        <end position="176"/>
    </location>
</feature>
<name>A0A4R6J818_9ACTN</name>
<accession>A0A4R6J818</accession>